<name>Q82QH3_STRAW</name>
<reference evidence="2 3" key="1">
    <citation type="journal article" date="2001" name="Proc. Natl. Acad. Sci. U.S.A.">
        <title>Genome sequence of an industrial microorganism Streptomyces avermitilis: deducing the ability of producing secondary metabolites.</title>
        <authorList>
            <person name="Omura S."/>
            <person name="Ikeda H."/>
            <person name="Ishikawa J."/>
            <person name="Hanamoto A."/>
            <person name="Takahashi C."/>
            <person name="Shinose M."/>
            <person name="Takahashi Y."/>
            <person name="Horikawa H."/>
            <person name="Nakazawa H."/>
            <person name="Osonoe T."/>
            <person name="Kikuchi H."/>
            <person name="Shiba T."/>
            <person name="Sakaki Y."/>
            <person name="Hattori M."/>
        </authorList>
    </citation>
    <scope>NUCLEOTIDE SEQUENCE [LARGE SCALE GENOMIC DNA]</scope>
    <source>
        <strain evidence="3">ATCC 31267 / DSM 46492 / JCM 5070 / NBRC 14893 / NCIMB 12804 / NRRL 8165 / MA-4680</strain>
    </source>
</reference>
<dbReference type="KEGG" id="sma:SAVERM_533"/>
<sequence length="78" mass="8211">MAPRSSKSWSTTAAASPARSPQPSPHHRCSVGVHGAEWTWPSLVMILSGHMEATTPLGARAGVGLFEVVMYSLAVRPG</sequence>
<dbReference type="Proteomes" id="UP000000428">
    <property type="component" value="Chromosome"/>
</dbReference>
<evidence type="ECO:0000256" key="1">
    <source>
        <dbReference type="SAM" id="MobiDB-lite"/>
    </source>
</evidence>
<feature type="compositionally biased region" description="Low complexity" evidence="1">
    <location>
        <begin position="1"/>
        <end position="21"/>
    </location>
</feature>
<gene>
    <name evidence="2" type="ORF">SAVERM_533</name>
</gene>
<protein>
    <submittedName>
        <fullName evidence="2">Uncharacterized protein</fullName>
    </submittedName>
</protein>
<dbReference type="EMBL" id="BA000030">
    <property type="protein sequence ID" value="BAC68243.1"/>
    <property type="molecule type" value="Genomic_DNA"/>
</dbReference>
<dbReference type="HOGENOM" id="CLU_2620386_0_0_11"/>
<reference evidence="2 3" key="2">
    <citation type="journal article" date="2003" name="Nat. Biotechnol.">
        <title>Complete genome sequence and comparative analysis of the industrial microorganism Streptomyces avermitilis.</title>
        <authorList>
            <person name="Ikeda H."/>
            <person name="Ishikawa J."/>
            <person name="Hanamoto A."/>
            <person name="Shinose M."/>
            <person name="Kikuchi H."/>
            <person name="Shiba T."/>
            <person name="Sakaki Y."/>
            <person name="Hattori M."/>
            <person name="Omura S."/>
        </authorList>
    </citation>
    <scope>NUCLEOTIDE SEQUENCE [LARGE SCALE GENOMIC DNA]</scope>
    <source>
        <strain evidence="3">ATCC 31267 / DSM 46492 / JCM 5070 / NBRC 14893 / NCIMB 12804 / NRRL 8165 / MA-4680</strain>
    </source>
</reference>
<proteinExistence type="predicted"/>
<accession>Q82QH3</accession>
<evidence type="ECO:0000313" key="2">
    <source>
        <dbReference type="EMBL" id="BAC68243.1"/>
    </source>
</evidence>
<keyword evidence="3" id="KW-1185">Reference proteome</keyword>
<dbReference type="AlphaFoldDB" id="Q82QH3"/>
<organism evidence="2 3">
    <name type="scientific">Streptomyces avermitilis (strain ATCC 31267 / DSM 46492 / JCM 5070 / NBRC 14893 / NCIMB 12804 / NRRL 8165 / MA-4680)</name>
    <dbReference type="NCBI Taxonomy" id="227882"/>
    <lineage>
        <taxon>Bacteria</taxon>
        <taxon>Bacillati</taxon>
        <taxon>Actinomycetota</taxon>
        <taxon>Actinomycetes</taxon>
        <taxon>Kitasatosporales</taxon>
        <taxon>Streptomycetaceae</taxon>
        <taxon>Streptomyces</taxon>
    </lineage>
</organism>
<evidence type="ECO:0000313" key="3">
    <source>
        <dbReference type="Proteomes" id="UP000000428"/>
    </source>
</evidence>
<reference evidence="2 3" key="3">
    <citation type="journal article" date="2014" name="J. Ind. Microbiol. Biotechnol.">
        <title>Genome mining of the Streptomyces avermitilis genome and development of genome-minimized hosts for heterologous expression of biosynthetic gene clusters.</title>
        <authorList>
            <person name="Ikeda H."/>
            <person name="Shin-ya K."/>
            <person name="Omura S."/>
        </authorList>
    </citation>
    <scope>NUCLEOTIDE SEQUENCE [LARGE SCALE GENOMIC DNA]</scope>
    <source>
        <strain evidence="3">ATCC 31267 / DSM 46492 / JCM 5070 / NBRC 14893 / NCIMB 12804 / NRRL 8165 / MA-4680</strain>
    </source>
</reference>
<feature type="region of interest" description="Disordered" evidence="1">
    <location>
        <begin position="1"/>
        <end position="30"/>
    </location>
</feature>